<dbReference type="GO" id="GO:0005634">
    <property type="term" value="C:nucleus"/>
    <property type="evidence" value="ECO:0007669"/>
    <property type="project" value="UniProtKB-SubCell"/>
</dbReference>
<gene>
    <name evidence="6" type="ORF">ACH5RR_032705</name>
</gene>
<sequence>MRKGIYYHFLESKEKELENNRLHSLDFRLNESEVVEQNNCCPQLLHLFPWEIRKVITPHDLEFHEGLELNARQVNEHLLIHWDSEMKQSVVNGEQIPIQMLDWDTKTEYQMLFKKWPNCERYMVHGFPFEELVTGRNLTAGMTIGMYWDIKSKVLRFSILDNS</sequence>
<evidence type="ECO:0000256" key="1">
    <source>
        <dbReference type="ARBA" id="ARBA00004123"/>
    </source>
</evidence>
<comment type="subcellular location">
    <subcellularLocation>
        <location evidence="1">Nucleus</location>
    </subcellularLocation>
</comment>
<dbReference type="Proteomes" id="UP001630127">
    <property type="component" value="Unassembled WGS sequence"/>
</dbReference>
<proteinExistence type="predicted"/>
<comment type="caution">
    <text evidence="6">The sequence shown here is derived from an EMBL/GenBank/DDBJ whole genome shotgun (WGS) entry which is preliminary data.</text>
</comment>
<keyword evidence="7" id="KW-1185">Reference proteome</keyword>
<keyword evidence="4" id="KW-0804">Transcription</keyword>
<accession>A0ABD2YK04</accession>
<dbReference type="PANTHER" id="PTHR34269">
    <property type="entry name" value="TRANSCRIPTION FACTOR B3-DOMAIN FAMILY-RELATED"/>
    <property type="match status" value="1"/>
</dbReference>
<keyword evidence="2" id="KW-0805">Transcription regulation</keyword>
<dbReference type="PANTHER" id="PTHR34269:SF11">
    <property type="entry name" value="B3 DOMAIN PROTEIN"/>
    <property type="match status" value="1"/>
</dbReference>
<dbReference type="AlphaFoldDB" id="A0ABD2YK04"/>
<keyword evidence="5" id="KW-0539">Nucleus</keyword>
<evidence type="ECO:0000256" key="5">
    <source>
        <dbReference type="ARBA" id="ARBA00023242"/>
    </source>
</evidence>
<name>A0ABD2YK04_9GENT</name>
<evidence type="ECO:0000313" key="6">
    <source>
        <dbReference type="EMBL" id="KAL3507323.1"/>
    </source>
</evidence>
<keyword evidence="3" id="KW-0238">DNA-binding</keyword>
<organism evidence="6 7">
    <name type="scientific">Cinchona calisaya</name>
    <dbReference type="NCBI Taxonomy" id="153742"/>
    <lineage>
        <taxon>Eukaryota</taxon>
        <taxon>Viridiplantae</taxon>
        <taxon>Streptophyta</taxon>
        <taxon>Embryophyta</taxon>
        <taxon>Tracheophyta</taxon>
        <taxon>Spermatophyta</taxon>
        <taxon>Magnoliopsida</taxon>
        <taxon>eudicotyledons</taxon>
        <taxon>Gunneridae</taxon>
        <taxon>Pentapetalae</taxon>
        <taxon>asterids</taxon>
        <taxon>lamiids</taxon>
        <taxon>Gentianales</taxon>
        <taxon>Rubiaceae</taxon>
        <taxon>Cinchonoideae</taxon>
        <taxon>Cinchoneae</taxon>
        <taxon>Cinchona</taxon>
    </lineage>
</organism>
<evidence type="ECO:0000313" key="7">
    <source>
        <dbReference type="Proteomes" id="UP001630127"/>
    </source>
</evidence>
<protein>
    <submittedName>
        <fullName evidence="6">Uncharacterized protein</fullName>
    </submittedName>
</protein>
<dbReference type="InterPro" id="IPR015300">
    <property type="entry name" value="DNA-bd_pseudobarrel_sf"/>
</dbReference>
<dbReference type="EMBL" id="JBJUIK010000013">
    <property type="protein sequence ID" value="KAL3507323.1"/>
    <property type="molecule type" value="Genomic_DNA"/>
</dbReference>
<evidence type="ECO:0000256" key="2">
    <source>
        <dbReference type="ARBA" id="ARBA00023015"/>
    </source>
</evidence>
<evidence type="ECO:0000256" key="4">
    <source>
        <dbReference type="ARBA" id="ARBA00023163"/>
    </source>
</evidence>
<evidence type="ECO:0000256" key="3">
    <source>
        <dbReference type="ARBA" id="ARBA00023125"/>
    </source>
</evidence>
<dbReference type="GO" id="GO:0003677">
    <property type="term" value="F:DNA binding"/>
    <property type="evidence" value="ECO:0007669"/>
    <property type="project" value="UniProtKB-KW"/>
</dbReference>
<dbReference type="InterPro" id="IPR051442">
    <property type="entry name" value="B3_domain"/>
</dbReference>
<reference evidence="6 7" key="1">
    <citation type="submission" date="2024-11" db="EMBL/GenBank/DDBJ databases">
        <title>A near-complete genome assembly of Cinchona calisaya.</title>
        <authorList>
            <person name="Lian D.C."/>
            <person name="Zhao X.W."/>
            <person name="Wei L."/>
        </authorList>
    </citation>
    <scope>NUCLEOTIDE SEQUENCE [LARGE SCALE GENOMIC DNA]</scope>
    <source>
        <tissue evidence="6">Nenye</tissue>
    </source>
</reference>
<dbReference type="Gene3D" id="2.40.330.10">
    <property type="entry name" value="DNA-binding pseudobarrel domain"/>
    <property type="match status" value="1"/>
</dbReference>